<keyword evidence="4" id="KW-1185">Reference proteome</keyword>
<protein>
    <submittedName>
        <fullName evidence="3">Glycosyltransferase involved in cell wall bisynthesis</fullName>
    </submittedName>
</protein>
<dbReference type="Gene3D" id="3.90.550.10">
    <property type="entry name" value="Spore Coat Polysaccharide Biosynthesis Protein SpsA, Chain A"/>
    <property type="match status" value="1"/>
</dbReference>
<name>A0A1T4R4G9_9BACT</name>
<dbReference type="EMBL" id="FUWR01000017">
    <property type="protein sequence ID" value="SKA10765.1"/>
    <property type="molecule type" value="Genomic_DNA"/>
</dbReference>
<dbReference type="GO" id="GO:0016740">
    <property type="term" value="F:transferase activity"/>
    <property type="evidence" value="ECO:0007669"/>
    <property type="project" value="UniProtKB-KW"/>
</dbReference>
<dbReference type="InterPro" id="IPR029044">
    <property type="entry name" value="Nucleotide-diphossugar_trans"/>
</dbReference>
<gene>
    <name evidence="3" type="ORF">SAMN02745119_02675</name>
</gene>
<dbReference type="InterPro" id="IPR001173">
    <property type="entry name" value="Glyco_trans_2-like"/>
</dbReference>
<feature type="domain" description="Glycosyltransferase 2-like" evidence="2">
    <location>
        <begin position="6"/>
        <end position="121"/>
    </location>
</feature>
<dbReference type="RefSeq" id="WP_078790919.1">
    <property type="nucleotide sequence ID" value="NZ_FUWR01000017.1"/>
</dbReference>
<evidence type="ECO:0000313" key="3">
    <source>
        <dbReference type="EMBL" id="SKA10765.1"/>
    </source>
</evidence>
<keyword evidence="3" id="KW-0808">Transferase</keyword>
<dbReference type="OrthoDB" id="9815923at2"/>
<dbReference type="STRING" id="115783.SAMN02745119_02675"/>
<dbReference type="SUPFAM" id="SSF53448">
    <property type="entry name" value="Nucleotide-diphospho-sugar transferases"/>
    <property type="match status" value="1"/>
</dbReference>
<comment type="similarity">
    <text evidence="1">Belongs to the glycosyltransferase 2 family. WaaE/KdtX subfamily.</text>
</comment>
<dbReference type="Pfam" id="PF00535">
    <property type="entry name" value="Glycos_transf_2"/>
    <property type="match status" value="1"/>
</dbReference>
<dbReference type="PANTHER" id="PTHR43630">
    <property type="entry name" value="POLY-BETA-1,6-N-ACETYL-D-GLUCOSAMINE SYNTHASE"/>
    <property type="match status" value="1"/>
</dbReference>
<evidence type="ECO:0000259" key="2">
    <source>
        <dbReference type="Pfam" id="PF00535"/>
    </source>
</evidence>
<sequence>MRRSVSAVLIAYNEERRLANCLERLQWADEIIVVDSGSTDTTREIALRYTKRVVEIPWRGFGPQKQAAVELASHDWVFVVDCDELVTPQLADEIIALLGQPEVNAGYDVPRRTFIGAKEIKYCGWYPDRTVRLFDRNKAAFSDSLVHESVVVRGAKGSLQNDLLHYSYANIGDMLPKIGQYSDLWAQQMHAAGKNNRFGALLIKPVAAFLKSYLLKRGILDGFEGLVVAASTAFLTFLKYAKLRELSRKTFVPTI</sequence>
<organism evidence="3 4">
    <name type="scientific">Trichlorobacter thiogenes</name>
    <dbReference type="NCBI Taxonomy" id="115783"/>
    <lineage>
        <taxon>Bacteria</taxon>
        <taxon>Pseudomonadati</taxon>
        <taxon>Thermodesulfobacteriota</taxon>
        <taxon>Desulfuromonadia</taxon>
        <taxon>Geobacterales</taxon>
        <taxon>Geobacteraceae</taxon>
        <taxon>Trichlorobacter</taxon>
    </lineage>
</organism>
<evidence type="ECO:0000313" key="4">
    <source>
        <dbReference type="Proteomes" id="UP000190102"/>
    </source>
</evidence>
<evidence type="ECO:0000256" key="1">
    <source>
        <dbReference type="ARBA" id="ARBA00038494"/>
    </source>
</evidence>
<dbReference type="AlphaFoldDB" id="A0A1T4R4G9"/>
<reference evidence="4" key="1">
    <citation type="submission" date="2017-02" db="EMBL/GenBank/DDBJ databases">
        <authorList>
            <person name="Varghese N."/>
            <person name="Submissions S."/>
        </authorList>
    </citation>
    <scope>NUCLEOTIDE SEQUENCE [LARGE SCALE GENOMIC DNA]</scope>
    <source>
        <strain evidence="4">ATCC BAA-34</strain>
    </source>
</reference>
<dbReference type="PANTHER" id="PTHR43630:SF2">
    <property type="entry name" value="GLYCOSYLTRANSFERASE"/>
    <property type="match status" value="1"/>
</dbReference>
<accession>A0A1T4R4G9</accession>
<proteinExistence type="inferred from homology"/>
<dbReference type="CDD" id="cd02511">
    <property type="entry name" value="Beta4Glucosyltransferase"/>
    <property type="match status" value="1"/>
</dbReference>
<dbReference type="Proteomes" id="UP000190102">
    <property type="component" value="Unassembled WGS sequence"/>
</dbReference>